<dbReference type="RefSeq" id="WP_096004647.1">
    <property type="nucleotide sequence ID" value="NZ_NTMR01000011.1"/>
</dbReference>
<reference evidence="3 4" key="1">
    <citation type="submission" date="2017-09" db="EMBL/GenBank/DDBJ databases">
        <title>Pseudomonas abyssi sp. nov. isolated from Abyssopelagic Water.</title>
        <authorList>
            <person name="Wei Y."/>
        </authorList>
    </citation>
    <scope>NUCLEOTIDE SEQUENCE [LARGE SCALE GENOMIC DNA]</scope>
    <source>
        <strain evidence="3 4">MT5</strain>
    </source>
</reference>
<name>A0A2A3MIH1_9PSED</name>
<gene>
    <name evidence="3" type="ORF">CNQ84_09520</name>
</gene>
<dbReference type="InterPro" id="IPR016088">
    <property type="entry name" value="Chalcone_isomerase_3-sand"/>
</dbReference>
<accession>A0A2A3MIH1</accession>
<feature type="domain" description="Chalcone isomerase" evidence="2">
    <location>
        <begin position="22"/>
        <end position="169"/>
    </location>
</feature>
<organism evidence="3 4">
    <name type="scientific">Pseudomonas abyssi</name>
    <dbReference type="NCBI Taxonomy" id="170540"/>
    <lineage>
        <taxon>Bacteria</taxon>
        <taxon>Pseudomonadati</taxon>
        <taxon>Pseudomonadota</taxon>
        <taxon>Gammaproteobacteria</taxon>
        <taxon>Pseudomonadales</taxon>
        <taxon>Pseudomonadaceae</taxon>
        <taxon>Pseudomonas</taxon>
    </lineage>
</organism>
<evidence type="ECO:0000259" key="2">
    <source>
        <dbReference type="Pfam" id="PF16036"/>
    </source>
</evidence>
<feature type="signal peptide" evidence="1">
    <location>
        <begin position="1"/>
        <end position="24"/>
    </location>
</feature>
<dbReference type="AlphaFoldDB" id="A0A2A3MIH1"/>
<dbReference type="PROSITE" id="PS51257">
    <property type="entry name" value="PROKAR_LIPOPROTEIN"/>
    <property type="match status" value="1"/>
</dbReference>
<dbReference type="Gene3D" id="3.50.70.10">
    <property type="match status" value="1"/>
</dbReference>
<comment type="caution">
    <text evidence="3">The sequence shown here is derived from an EMBL/GenBank/DDBJ whole genome shotgun (WGS) entry which is preliminary data.</text>
</comment>
<feature type="chain" id="PRO_5011997252" description="Chalcone isomerase domain-containing protein" evidence="1">
    <location>
        <begin position="25"/>
        <end position="170"/>
    </location>
</feature>
<dbReference type="EMBL" id="NTMR01000011">
    <property type="protein sequence ID" value="PBK04344.1"/>
    <property type="molecule type" value="Genomic_DNA"/>
</dbReference>
<evidence type="ECO:0000256" key="1">
    <source>
        <dbReference type="SAM" id="SignalP"/>
    </source>
</evidence>
<keyword evidence="4" id="KW-1185">Reference proteome</keyword>
<proteinExistence type="predicted"/>
<protein>
    <recommendedName>
        <fullName evidence="2">Chalcone isomerase domain-containing protein</fullName>
    </recommendedName>
</protein>
<dbReference type="Pfam" id="PF16036">
    <property type="entry name" value="Chalcone_3"/>
    <property type="match status" value="1"/>
</dbReference>
<sequence>MPLPLRPLTLALMLTMSCASTADAALELRNQHLFRYLLVDVYTAELYSAPDTPLAQALAREQPLRLTLRYHRNIDRDDLTKAALTTIERQHGSQQVEHWQDELTALHEAFRDVSAGDTYSLDRRPDGSLELHYNDSLAYRSDTPGLATLYLGIWLDEDGLSEGLRSALLK</sequence>
<evidence type="ECO:0000313" key="3">
    <source>
        <dbReference type="EMBL" id="PBK04344.1"/>
    </source>
</evidence>
<keyword evidence="1" id="KW-0732">Signal</keyword>
<dbReference type="InterPro" id="IPR016087">
    <property type="entry name" value="Chalcone_isomerase"/>
</dbReference>
<dbReference type="Proteomes" id="UP000242313">
    <property type="component" value="Unassembled WGS sequence"/>
</dbReference>
<evidence type="ECO:0000313" key="4">
    <source>
        <dbReference type="Proteomes" id="UP000242313"/>
    </source>
</evidence>